<dbReference type="AlphaFoldDB" id="A0A6A6VEZ1"/>
<name>A0A6A6VEZ1_9PLEO</name>
<dbReference type="EMBL" id="MU006571">
    <property type="protein sequence ID" value="KAF2747741.1"/>
    <property type="molecule type" value="Genomic_DNA"/>
</dbReference>
<keyword evidence="2" id="KW-1185">Reference proteome</keyword>
<proteinExistence type="predicted"/>
<gene>
    <name evidence="1" type="ORF">M011DRAFT_38086</name>
</gene>
<reference evidence="1" key="1">
    <citation type="journal article" date="2020" name="Stud. Mycol.">
        <title>101 Dothideomycetes genomes: a test case for predicting lifestyles and emergence of pathogens.</title>
        <authorList>
            <person name="Haridas S."/>
            <person name="Albert R."/>
            <person name="Binder M."/>
            <person name="Bloem J."/>
            <person name="Labutti K."/>
            <person name="Salamov A."/>
            <person name="Andreopoulos B."/>
            <person name="Baker S."/>
            <person name="Barry K."/>
            <person name="Bills G."/>
            <person name="Bluhm B."/>
            <person name="Cannon C."/>
            <person name="Castanera R."/>
            <person name="Culley D."/>
            <person name="Daum C."/>
            <person name="Ezra D."/>
            <person name="Gonzalez J."/>
            <person name="Henrissat B."/>
            <person name="Kuo A."/>
            <person name="Liang C."/>
            <person name="Lipzen A."/>
            <person name="Lutzoni F."/>
            <person name="Magnuson J."/>
            <person name="Mondo S."/>
            <person name="Nolan M."/>
            <person name="Ohm R."/>
            <person name="Pangilinan J."/>
            <person name="Park H.-J."/>
            <person name="Ramirez L."/>
            <person name="Alfaro M."/>
            <person name="Sun H."/>
            <person name="Tritt A."/>
            <person name="Yoshinaga Y."/>
            <person name="Zwiers L.-H."/>
            <person name="Turgeon B."/>
            <person name="Goodwin S."/>
            <person name="Spatafora J."/>
            <person name="Crous P."/>
            <person name="Grigoriev I."/>
        </authorList>
    </citation>
    <scope>NUCLEOTIDE SEQUENCE</scope>
    <source>
        <strain evidence="1">CBS 119925</strain>
    </source>
</reference>
<organism evidence="1 2">
    <name type="scientific">Sporormia fimetaria CBS 119925</name>
    <dbReference type="NCBI Taxonomy" id="1340428"/>
    <lineage>
        <taxon>Eukaryota</taxon>
        <taxon>Fungi</taxon>
        <taxon>Dikarya</taxon>
        <taxon>Ascomycota</taxon>
        <taxon>Pezizomycotina</taxon>
        <taxon>Dothideomycetes</taxon>
        <taxon>Pleosporomycetidae</taxon>
        <taxon>Pleosporales</taxon>
        <taxon>Sporormiaceae</taxon>
        <taxon>Sporormia</taxon>
    </lineage>
</organism>
<evidence type="ECO:0000313" key="2">
    <source>
        <dbReference type="Proteomes" id="UP000799440"/>
    </source>
</evidence>
<evidence type="ECO:0000313" key="1">
    <source>
        <dbReference type="EMBL" id="KAF2747741.1"/>
    </source>
</evidence>
<accession>A0A6A6VEZ1</accession>
<protein>
    <submittedName>
        <fullName evidence="1">Uncharacterized protein</fullName>
    </submittedName>
</protein>
<sequence length="242" mass="26364">MVFLLHQVSGSSRSRGSRQFSAPDVKETTVMEIDESGLAREATYDFLPLFDARFDLGNVPGRVIVEGSGLELILTENRQVLLGRQLALAKALLRNALCHDVQSTALAEAADAEIFARAAVRTGCADDSPEGGLHGALRRPRLLQRRLAGVEKDGASDAVSAGRAENCRNRDFRFRGDESCRFRYLQRIFRWVVGWLGDGNAVAVVGLCCRDGGSGALGFRERWCAASSGFVVGAEDWSRACR</sequence>
<dbReference type="Proteomes" id="UP000799440">
    <property type="component" value="Unassembled WGS sequence"/>
</dbReference>